<dbReference type="SMART" id="SM00382">
    <property type="entry name" value="AAA"/>
    <property type="match status" value="1"/>
</dbReference>
<dbReference type="InterPro" id="IPR003593">
    <property type="entry name" value="AAA+_ATPase"/>
</dbReference>
<dbReference type="SMART" id="SM00760">
    <property type="entry name" value="Bac_DnaA_C"/>
    <property type="match status" value="1"/>
</dbReference>
<feature type="domain" description="AAA+ ATPase" evidence="9">
    <location>
        <begin position="165"/>
        <end position="299"/>
    </location>
</feature>
<keyword evidence="1" id="KW-0963">Cytoplasm</keyword>
<dbReference type="Pfam" id="PF08299">
    <property type="entry name" value="Bac_DnaA_C"/>
    <property type="match status" value="1"/>
</dbReference>
<keyword evidence="12" id="KW-1185">Reference proteome</keyword>
<evidence type="ECO:0000256" key="3">
    <source>
        <dbReference type="ARBA" id="ARBA00022741"/>
    </source>
</evidence>
<evidence type="ECO:0000256" key="7">
    <source>
        <dbReference type="RuleBase" id="RU000577"/>
    </source>
</evidence>
<dbReference type="Pfam" id="PF00308">
    <property type="entry name" value="Bac_DnaA"/>
    <property type="match status" value="1"/>
</dbReference>
<evidence type="ECO:0000256" key="8">
    <source>
        <dbReference type="RuleBase" id="RU004227"/>
    </source>
</evidence>
<dbReference type="Gene3D" id="1.10.8.60">
    <property type="match status" value="1"/>
</dbReference>
<evidence type="ECO:0000256" key="4">
    <source>
        <dbReference type="ARBA" id="ARBA00022840"/>
    </source>
</evidence>
<dbReference type="SUPFAM" id="SSF52540">
    <property type="entry name" value="P-loop containing nucleoside triphosphate hydrolases"/>
    <property type="match status" value="1"/>
</dbReference>
<comment type="function">
    <text evidence="7">Plays an essential role in the initiation and regulation of chromosomal replication. ATP-DnaA binds to the origin of replication (oriC) to initiate formation of the DNA replication initiation complex once per cell cycle. Binds the DnaA box (a 9 base pair repeat at the origin) and separates the double-stranded (ds)DNA. Forms a right-handed helical filament on oriC DNA; dsDNA binds to the exterior of the filament while single-stranded (ss)DNA is stabiized in the filament's interior. The ATP-DnaA-oriC complex binds and stabilizes one strand of the AT-rich DNA unwinding element (DUE), permitting loading of DNA polymerase. After initiation quickly degrades to an ADP-DnaA complex that is not apt for DNA replication. Binds acidic phospholipids.</text>
</comment>
<dbReference type="InterPro" id="IPR027417">
    <property type="entry name" value="P-loop_NTPase"/>
</dbReference>
<evidence type="ECO:0000256" key="2">
    <source>
        <dbReference type="ARBA" id="ARBA00022705"/>
    </source>
</evidence>
<comment type="caution">
    <text evidence="11">The sequence shown here is derived from an EMBL/GenBank/DDBJ whole genome shotgun (WGS) entry which is preliminary data.</text>
</comment>
<dbReference type="Gene3D" id="1.10.1750.10">
    <property type="match status" value="1"/>
</dbReference>
<dbReference type="SUPFAM" id="SSF48295">
    <property type="entry name" value="TrpR-like"/>
    <property type="match status" value="1"/>
</dbReference>
<keyword evidence="5" id="KW-0446">Lipid-binding</keyword>
<protein>
    <recommendedName>
        <fullName evidence="7">Chromosomal replication initiator protein DnaA</fullName>
    </recommendedName>
</protein>
<dbReference type="PRINTS" id="PR00051">
    <property type="entry name" value="DNAA"/>
</dbReference>
<evidence type="ECO:0000313" key="12">
    <source>
        <dbReference type="Proteomes" id="UP000609651"/>
    </source>
</evidence>
<keyword evidence="2 7" id="KW-0235">DNA replication</keyword>
<evidence type="ECO:0000259" key="9">
    <source>
        <dbReference type="SMART" id="SM00382"/>
    </source>
</evidence>
<keyword evidence="6 7" id="KW-0238">DNA-binding</keyword>
<accession>A0ABX1VCQ3</accession>
<dbReference type="EMBL" id="WTPX01000051">
    <property type="protein sequence ID" value="NNJ25829.1"/>
    <property type="molecule type" value="Genomic_DNA"/>
</dbReference>
<dbReference type="Proteomes" id="UP000609651">
    <property type="component" value="Unassembled WGS sequence"/>
</dbReference>
<dbReference type="PROSITE" id="PS01008">
    <property type="entry name" value="DNAA"/>
    <property type="match status" value="1"/>
</dbReference>
<dbReference type="Gene3D" id="3.40.50.300">
    <property type="entry name" value="P-loop containing nucleotide triphosphate hydrolases"/>
    <property type="match status" value="1"/>
</dbReference>
<evidence type="ECO:0000313" key="11">
    <source>
        <dbReference type="EMBL" id="NNJ25829.1"/>
    </source>
</evidence>
<dbReference type="InterPro" id="IPR018312">
    <property type="entry name" value="Chromosome_initiator_DnaA_CS"/>
</dbReference>
<dbReference type="InterPro" id="IPR020591">
    <property type="entry name" value="Chromosome_initiator_DnaA-like"/>
</dbReference>
<evidence type="ECO:0000256" key="6">
    <source>
        <dbReference type="ARBA" id="ARBA00023125"/>
    </source>
</evidence>
<dbReference type="RefSeq" id="WP_171186220.1">
    <property type="nucleotide sequence ID" value="NZ_WTPX01000051.1"/>
</dbReference>
<proteinExistence type="inferred from homology"/>
<dbReference type="PANTHER" id="PTHR30050">
    <property type="entry name" value="CHROMOSOMAL REPLICATION INITIATOR PROTEIN DNAA"/>
    <property type="match status" value="1"/>
</dbReference>
<dbReference type="InterPro" id="IPR013159">
    <property type="entry name" value="DnaA_C"/>
</dbReference>
<name>A0ABX1VCQ3_9PLAN</name>
<gene>
    <name evidence="11" type="primary">dnaA_2</name>
    <name evidence="11" type="ORF">LzC2_19040</name>
</gene>
<feature type="domain" description="Chromosomal replication initiator DnaA C-terminal" evidence="10">
    <location>
        <begin position="376"/>
        <end position="445"/>
    </location>
</feature>
<organism evidence="11 12">
    <name type="scientific">Alienimonas chondri</name>
    <dbReference type="NCBI Taxonomy" id="2681879"/>
    <lineage>
        <taxon>Bacteria</taxon>
        <taxon>Pseudomonadati</taxon>
        <taxon>Planctomycetota</taxon>
        <taxon>Planctomycetia</taxon>
        <taxon>Planctomycetales</taxon>
        <taxon>Planctomycetaceae</taxon>
        <taxon>Alienimonas</taxon>
    </lineage>
</organism>
<dbReference type="PANTHER" id="PTHR30050:SF2">
    <property type="entry name" value="CHROMOSOMAL REPLICATION INITIATOR PROTEIN DNAA"/>
    <property type="match status" value="1"/>
</dbReference>
<evidence type="ECO:0000256" key="1">
    <source>
        <dbReference type="ARBA" id="ARBA00022490"/>
    </source>
</evidence>
<dbReference type="InterPro" id="IPR010921">
    <property type="entry name" value="Trp_repressor/repl_initiator"/>
</dbReference>
<dbReference type="InterPro" id="IPR013317">
    <property type="entry name" value="DnaA_dom"/>
</dbReference>
<evidence type="ECO:0000256" key="5">
    <source>
        <dbReference type="ARBA" id="ARBA00023121"/>
    </source>
</evidence>
<dbReference type="CDD" id="cd06571">
    <property type="entry name" value="Bac_DnaA_C"/>
    <property type="match status" value="1"/>
</dbReference>
<dbReference type="CDD" id="cd00009">
    <property type="entry name" value="AAA"/>
    <property type="match status" value="1"/>
</dbReference>
<comment type="similarity">
    <text evidence="8">Belongs to the DnaA family.</text>
</comment>
<reference evidence="11 12" key="1">
    <citation type="journal article" date="2020" name="Syst. Appl. Microbiol.">
        <title>Alienimonas chondri sp. nov., a novel planctomycete isolated from the biofilm of the red alga Chondrus crispus.</title>
        <authorList>
            <person name="Vitorino I."/>
            <person name="Albuquerque L."/>
            <person name="Wiegand S."/>
            <person name="Kallscheuer N."/>
            <person name="da Costa M.S."/>
            <person name="Lobo-da-Cunha A."/>
            <person name="Jogler C."/>
            <person name="Lage O.M."/>
        </authorList>
    </citation>
    <scope>NUCLEOTIDE SEQUENCE [LARGE SCALE GENOMIC DNA]</scope>
    <source>
        <strain evidence="11 12">LzC2</strain>
    </source>
</reference>
<sequence>MTHPVPRTAAASDDLAAVVRGCVGERSWNAWFDGKTAFALAGVELTVKVGSPFVLTYLQRRFSAPLREAARSLGGPAGCVAYGVDAGLLDDALVRGESKRASGEASAILPFKVPSEPQPVAKIASPVVPATPSTRPRRLKDFGTFVPGPETELALTAAARFAAGTARSLYLYGPSGVGKTHLLEGAVLAMRRRTAGGRVLLMTAEAFGNLYTEALRGRGLPAFRQKLRAADALVLDDVDFLDGKAGFAEEFLHTLQEYERLGRPVAVSADRHPRLLTKTPDELLTRLSSGIVTRLTPPDATTRRAILTRKLEGKNLPVTADALKWVADRFRGSVRELEGALCCLETWREMTGKSVTLPAARKVLSDLERDCVRQIRLDDVERAVCDAAGLTTEEIRSKSRAKRVTRPRMVAMHLCRKHTAAALREIGGHFGGRNHSTVLSADRSVSGWLAGSDNNAIDAAALVDAAESRLLAG</sequence>
<keyword evidence="3 7" id="KW-0547">Nucleotide-binding</keyword>
<keyword evidence="4 7" id="KW-0067">ATP-binding</keyword>
<evidence type="ECO:0000259" key="10">
    <source>
        <dbReference type="SMART" id="SM00760"/>
    </source>
</evidence>